<keyword evidence="1" id="KW-0732">Signal</keyword>
<proteinExistence type="predicted"/>
<feature type="chain" id="PRO_5045804323" evidence="1">
    <location>
        <begin position="27"/>
        <end position="193"/>
    </location>
</feature>
<dbReference type="Proteomes" id="UP001185659">
    <property type="component" value="Unassembled WGS sequence"/>
</dbReference>
<evidence type="ECO:0000313" key="2">
    <source>
        <dbReference type="EMBL" id="MDV6224767.1"/>
    </source>
</evidence>
<evidence type="ECO:0000256" key="1">
    <source>
        <dbReference type="SAM" id="SignalP"/>
    </source>
</evidence>
<gene>
    <name evidence="2" type="ORF">R2G56_00570</name>
</gene>
<protein>
    <submittedName>
        <fullName evidence="2">Uncharacterized protein</fullName>
    </submittedName>
</protein>
<comment type="caution">
    <text evidence="2">The sequence shown here is derived from an EMBL/GenBank/DDBJ whole genome shotgun (WGS) entry which is preliminary data.</text>
</comment>
<dbReference type="RefSeq" id="WP_317560124.1">
    <property type="nucleotide sequence ID" value="NZ_JAWLIP010000001.1"/>
</dbReference>
<organism evidence="2 3">
    <name type="scientific">Nitratireductor aquimarinus</name>
    <dbReference type="NCBI Taxonomy" id="889300"/>
    <lineage>
        <taxon>Bacteria</taxon>
        <taxon>Pseudomonadati</taxon>
        <taxon>Pseudomonadota</taxon>
        <taxon>Alphaproteobacteria</taxon>
        <taxon>Hyphomicrobiales</taxon>
        <taxon>Phyllobacteriaceae</taxon>
        <taxon>Nitratireductor</taxon>
    </lineage>
</organism>
<evidence type="ECO:0000313" key="3">
    <source>
        <dbReference type="Proteomes" id="UP001185659"/>
    </source>
</evidence>
<dbReference type="EMBL" id="JAWLIP010000001">
    <property type="protein sequence ID" value="MDV6224767.1"/>
    <property type="molecule type" value="Genomic_DNA"/>
</dbReference>
<feature type="signal peptide" evidence="1">
    <location>
        <begin position="1"/>
        <end position="26"/>
    </location>
</feature>
<sequence length="193" mass="20955">MEFGASRAGLLAAALCLACVTGPAAAKAERIYLCSGYGCVYKKSMNLGAAAKQRLAAIMAGGRSSASAERSAISKAVRYFETLATQTMGVRDDAKSGPGGARVYGQMDCIDESRNTRTLLTYLQRHGLLHHHTVRRNAARGFFIDIRYPHATAVVRAKDGRDWAIDSWYEPAGGAPDIMQLSEWKKRGVRGER</sequence>
<name>A0ABU4AEV3_9HYPH</name>
<keyword evidence="3" id="KW-1185">Reference proteome</keyword>
<reference evidence="2 3" key="1">
    <citation type="submission" date="2023-10" db="EMBL/GenBank/DDBJ databases">
        <authorList>
            <person name="Venkata Ramana C."/>
            <person name="Sasikala C."/>
            <person name="Dhurka M."/>
        </authorList>
    </citation>
    <scope>NUCLEOTIDE SEQUENCE [LARGE SCALE GENOMIC DNA]</scope>
    <source>
        <strain evidence="2 3">KCTC 32151</strain>
    </source>
</reference>
<accession>A0ABU4AEV3</accession>